<feature type="region of interest" description="Disordered" evidence="1">
    <location>
        <begin position="190"/>
        <end position="230"/>
    </location>
</feature>
<organism evidence="2 3">
    <name type="scientific">Actinidia rufa</name>
    <dbReference type="NCBI Taxonomy" id="165716"/>
    <lineage>
        <taxon>Eukaryota</taxon>
        <taxon>Viridiplantae</taxon>
        <taxon>Streptophyta</taxon>
        <taxon>Embryophyta</taxon>
        <taxon>Tracheophyta</taxon>
        <taxon>Spermatophyta</taxon>
        <taxon>Magnoliopsida</taxon>
        <taxon>eudicotyledons</taxon>
        <taxon>Gunneridae</taxon>
        <taxon>Pentapetalae</taxon>
        <taxon>asterids</taxon>
        <taxon>Ericales</taxon>
        <taxon>Actinidiaceae</taxon>
        <taxon>Actinidia</taxon>
    </lineage>
</organism>
<comment type="caution">
    <text evidence="2">The sequence shown here is derived from an EMBL/GenBank/DDBJ whole genome shotgun (WGS) entry which is preliminary data.</text>
</comment>
<evidence type="ECO:0000313" key="2">
    <source>
        <dbReference type="EMBL" id="GFY85457.1"/>
    </source>
</evidence>
<evidence type="ECO:0000256" key="1">
    <source>
        <dbReference type="SAM" id="MobiDB-lite"/>
    </source>
</evidence>
<dbReference type="EMBL" id="BJWL01000004">
    <property type="protein sequence ID" value="GFY85457.1"/>
    <property type="molecule type" value="Genomic_DNA"/>
</dbReference>
<dbReference type="AlphaFoldDB" id="A0A7J0EIJ6"/>
<name>A0A7J0EIJ6_9ERIC</name>
<sequence>MNLGVRALGKKKVTEVEVDHLVPDLVLALPSPAVEGKRVGSSTSPLRIGGSPKLWALKFAAVELGKQVTSADTSRDHEPCLAFKNAIMLPSPHVVDLILQQVVVNSERLNKSWSSSGRWLLGRCSKKFLIAASIELAILTRTHPIKPSDPPAVYSPLIGLGFNEEKYMNQPANKEGVTAEGVVAVEVGTTQGNELIGGEGEIADEGEGKKAGGAEGEGGDEQDPNTPPAA</sequence>
<gene>
    <name evidence="2" type="ORF">Acr_04g0001950</name>
</gene>
<proteinExistence type="predicted"/>
<evidence type="ECO:0000313" key="3">
    <source>
        <dbReference type="Proteomes" id="UP000585474"/>
    </source>
</evidence>
<dbReference type="Proteomes" id="UP000585474">
    <property type="component" value="Unassembled WGS sequence"/>
</dbReference>
<reference evidence="2 3" key="1">
    <citation type="submission" date="2019-07" db="EMBL/GenBank/DDBJ databases">
        <title>De Novo Assembly of kiwifruit Actinidia rufa.</title>
        <authorList>
            <person name="Sugita-Konishi S."/>
            <person name="Sato K."/>
            <person name="Mori E."/>
            <person name="Abe Y."/>
            <person name="Kisaki G."/>
            <person name="Hamano K."/>
            <person name="Suezawa K."/>
            <person name="Otani M."/>
            <person name="Fukuda T."/>
            <person name="Manabe T."/>
            <person name="Gomi K."/>
            <person name="Tabuchi M."/>
            <person name="Akimitsu K."/>
            <person name="Kataoka I."/>
        </authorList>
    </citation>
    <scope>NUCLEOTIDE SEQUENCE [LARGE SCALE GENOMIC DNA]</scope>
    <source>
        <strain evidence="3">cv. Fuchu</strain>
    </source>
</reference>
<accession>A0A7J0EIJ6</accession>
<keyword evidence="3" id="KW-1185">Reference proteome</keyword>
<protein>
    <submittedName>
        <fullName evidence="2">Uncharacterized protein</fullName>
    </submittedName>
</protein>